<dbReference type="SUPFAM" id="SSF102114">
    <property type="entry name" value="Radical SAM enzymes"/>
    <property type="match status" value="1"/>
</dbReference>
<dbReference type="Gene3D" id="3.20.20.70">
    <property type="entry name" value="Aldolase class I"/>
    <property type="match status" value="1"/>
</dbReference>
<evidence type="ECO:0000256" key="3">
    <source>
        <dbReference type="ARBA" id="ARBA00022723"/>
    </source>
</evidence>
<keyword evidence="5" id="KW-0408">Iron</keyword>
<comment type="caution">
    <text evidence="9">The sequence shown here is derived from an EMBL/GenBank/DDBJ whole genome shotgun (WGS) entry which is preliminary data.</text>
</comment>
<dbReference type="GO" id="GO:0046872">
    <property type="term" value="F:metal ion binding"/>
    <property type="evidence" value="ECO:0007669"/>
    <property type="project" value="UniProtKB-KW"/>
</dbReference>
<dbReference type="GO" id="GO:0016829">
    <property type="term" value="F:lyase activity"/>
    <property type="evidence" value="ECO:0007669"/>
    <property type="project" value="UniProtKB-KW"/>
</dbReference>
<dbReference type="GO" id="GO:0051539">
    <property type="term" value="F:4 iron, 4 sulfur cluster binding"/>
    <property type="evidence" value="ECO:0007669"/>
    <property type="project" value="UniProtKB-KW"/>
</dbReference>
<dbReference type="CDD" id="cd01335">
    <property type="entry name" value="Radical_SAM"/>
    <property type="match status" value="1"/>
</dbReference>
<protein>
    <recommendedName>
        <fullName evidence="8">Radical SAM core domain-containing protein</fullName>
    </recommendedName>
</protein>
<organism evidence="9">
    <name type="scientific">marine sediment metagenome</name>
    <dbReference type="NCBI Taxonomy" id="412755"/>
    <lineage>
        <taxon>unclassified sequences</taxon>
        <taxon>metagenomes</taxon>
        <taxon>ecological metagenomes</taxon>
    </lineage>
</organism>
<keyword evidence="1" id="KW-0004">4Fe-4S</keyword>
<dbReference type="PIRSF" id="PIRSF000370">
    <property type="entry name" value="QueE"/>
    <property type="match status" value="1"/>
</dbReference>
<evidence type="ECO:0000256" key="1">
    <source>
        <dbReference type="ARBA" id="ARBA00022485"/>
    </source>
</evidence>
<evidence type="ECO:0000256" key="2">
    <source>
        <dbReference type="ARBA" id="ARBA00022691"/>
    </source>
</evidence>
<dbReference type="InterPro" id="IPR007197">
    <property type="entry name" value="rSAM"/>
</dbReference>
<accession>A0A0F9CJ15</accession>
<sequence length="226" mass="25422">MLVHEIFDSLSGEIDGFGGQGKPTTFIRLQGCNLPRGCAYCDSKETHQSFNRGRELTLAAVMSYVTMPKVIITGGEPLVQYNDVVELVRLFSALITPVTIETNGSIVVPHNFIGPNYYVARKAYLRIVMDYKLPRSGMEDYMEPAAFMELYPWDVIKFVIDGDVDYARMKELLSNNMWRAQIVISPSFGGMEDLPSAQVLAQKMLDDPDLRNAQFSLQMHKLLGVK</sequence>
<evidence type="ECO:0000256" key="6">
    <source>
        <dbReference type="ARBA" id="ARBA00023014"/>
    </source>
</evidence>
<dbReference type="Pfam" id="PF04055">
    <property type="entry name" value="Radical_SAM"/>
    <property type="match status" value="1"/>
</dbReference>
<evidence type="ECO:0000256" key="5">
    <source>
        <dbReference type="ARBA" id="ARBA00023004"/>
    </source>
</evidence>
<evidence type="ECO:0000256" key="4">
    <source>
        <dbReference type="ARBA" id="ARBA00022842"/>
    </source>
</evidence>
<keyword evidence="4" id="KW-0460">Magnesium</keyword>
<dbReference type="PANTHER" id="PTHR42836:SF1">
    <property type="entry name" value="7-CARBOXY-7-DEAZAGUANINE SYNTHASE"/>
    <property type="match status" value="1"/>
</dbReference>
<name>A0A0F9CJ15_9ZZZZ</name>
<keyword evidence="6" id="KW-0411">Iron-sulfur</keyword>
<evidence type="ECO:0000313" key="9">
    <source>
        <dbReference type="EMBL" id="KKL26442.1"/>
    </source>
</evidence>
<dbReference type="PANTHER" id="PTHR42836">
    <property type="entry name" value="7-CARBOXY-7-DEAZAGUANINE SYNTHASE"/>
    <property type="match status" value="1"/>
</dbReference>
<evidence type="ECO:0000259" key="8">
    <source>
        <dbReference type="Pfam" id="PF04055"/>
    </source>
</evidence>
<dbReference type="SFLD" id="SFLDS00029">
    <property type="entry name" value="Radical_SAM"/>
    <property type="match status" value="1"/>
</dbReference>
<feature type="domain" description="Radical SAM core" evidence="8">
    <location>
        <begin position="30"/>
        <end position="106"/>
    </location>
</feature>
<dbReference type="InterPro" id="IPR058240">
    <property type="entry name" value="rSAM_sf"/>
</dbReference>
<dbReference type="InterPro" id="IPR013785">
    <property type="entry name" value="Aldolase_TIM"/>
</dbReference>
<reference evidence="9" key="1">
    <citation type="journal article" date="2015" name="Nature">
        <title>Complex archaea that bridge the gap between prokaryotes and eukaryotes.</title>
        <authorList>
            <person name="Spang A."/>
            <person name="Saw J.H."/>
            <person name="Jorgensen S.L."/>
            <person name="Zaremba-Niedzwiedzka K."/>
            <person name="Martijn J."/>
            <person name="Lind A.E."/>
            <person name="van Eijk R."/>
            <person name="Schleper C."/>
            <person name="Guy L."/>
            <person name="Ettema T.J."/>
        </authorList>
    </citation>
    <scope>NUCLEOTIDE SEQUENCE</scope>
</reference>
<evidence type="ECO:0000256" key="7">
    <source>
        <dbReference type="ARBA" id="ARBA00023239"/>
    </source>
</evidence>
<dbReference type="AlphaFoldDB" id="A0A0F9CJ15"/>
<keyword evidence="2" id="KW-0949">S-adenosyl-L-methionine</keyword>
<proteinExistence type="inferred from homology"/>
<gene>
    <name evidence="9" type="ORF">LCGC14_2395250</name>
</gene>
<dbReference type="HAMAP" id="MF_00917">
    <property type="entry name" value="QueE"/>
    <property type="match status" value="1"/>
</dbReference>
<dbReference type="EMBL" id="LAZR01035838">
    <property type="protein sequence ID" value="KKL26442.1"/>
    <property type="molecule type" value="Genomic_DNA"/>
</dbReference>
<dbReference type="InterPro" id="IPR024924">
    <property type="entry name" value="7-CO-7-deazaguanine_synth-like"/>
</dbReference>
<keyword evidence="3" id="KW-0479">Metal-binding</keyword>
<keyword evidence="7" id="KW-0456">Lyase</keyword>